<evidence type="ECO:0000313" key="2">
    <source>
        <dbReference type="EMBL" id="JAP93380.1"/>
    </source>
</evidence>
<protein>
    <submittedName>
        <fullName evidence="2">Uncharacterized protein</fullName>
    </submittedName>
</protein>
<dbReference type="AlphaFoldDB" id="A0A146K989"/>
<proteinExistence type="predicted"/>
<sequence>LIKESPENHGLCMQLLDADRQNYAYQCLKYFVDQLLLTSLKSQSLYVDFVFKMKEFLLERSLQSNKRSLQMYFNFMLLLQPICSVDSPFLSQSQKISEIPPIDFLNDFFKVLMHFTKEMVNYFVEDFLQHSDVLYLLTRYMLQTYTQKQPNFDQFLLQVLKTVAKEPFFSHSFINVHTSQLENFNKIYFYNIQIKTDLGEKNRYIKSRENLQKSFVVIQIDFQIETIKQLLVDQLIKSEYLGLFNFIETQNYIQKQHIDSLVYISTKSDYLKLVCTVFLFSLSQNQNYSFFQLNQNVFELLKPETFLFKFKAQFVQILEHLLLNGDLITQTLFLKRISQLLLCVSSDQQLLLCHFVIHVLQKCSQLKFLLQVQDQYIMINLLGKSYSEALQAMQEIDNENLIQEVRLNELSLLKKSSNQEVRQLLTQLYNQELISTFLPYKNLVNLNLSTFLHQNLQSKFTDVKTQPCKQKNFISQKIEKMGNELEVFTIQQLAKEMAVEKAGGEVMLQNVFVGCKQSLILKCEAAVMNGIKWRSGEVWDVVAPRTKEEIGNEIGEEEEEIEEMEEFEEIEE</sequence>
<dbReference type="EMBL" id="GDID01003226">
    <property type="protein sequence ID" value="JAP93380.1"/>
    <property type="molecule type" value="Transcribed_RNA"/>
</dbReference>
<evidence type="ECO:0000256" key="1">
    <source>
        <dbReference type="SAM" id="MobiDB-lite"/>
    </source>
</evidence>
<feature type="region of interest" description="Disordered" evidence="1">
    <location>
        <begin position="550"/>
        <end position="572"/>
    </location>
</feature>
<reference evidence="2" key="1">
    <citation type="submission" date="2015-07" db="EMBL/GenBank/DDBJ databases">
        <title>Adaptation to a free-living lifestyle via gene acquisitions in the diplomonad Trepomonas sp. PC1.</title>
        <authorList>
            <person name="Xu F."/>
            <person name="Jerlstrom-Hultqvist J."/>
            <person name="Kolisko M."/>
            <person name="Simpson A.G.B."/>
            <person name="Roger A.J."/>
            <person name="Svard S.G."/>
            <person name="Andersson J.O."/>
        </authorList>
    </citation>
    <scope>NUCLEOTIDE SEQUENCE</scope>
    <source>
        <strain evidence="2">PC1</strain>
    </source>
</reference>
<feature type="non-terminal residue" evidence="2">
    <location>
        <position position="1"/>
    </location>
</feature>
<accession>A0A146K989</accession>
<gene>
    <name evidence="2" type="ORF">TPC1_14366</name>
</gene>
<organism evidence="2">
    <name type="scientific">Trepomonas sp. PC1</name>
    <dbReference type="NCBI Taxonomy" id="1076344"/>
    <lineage>
        <taxon>Eukaryota</taxon>
        <taxon>Metamonada</taxon>
        <taxon>Diplomonadida</taxon>
        <taxon>Hexamitidae</taxon>
        <taxon>Hexamitinae</taxon>
        <taxon>Trepomonas</taxon>
    </lineage>
</organism>
<name>A0A146K989_9EUKA</name>
<feature type="compositionally biased region" description="Acidic residues" evidence="1">
    <location>
        <begin position="554"/>
        <end position="572"/>
    </location>
</feature>